<dbReference type="InterPro" id="IPR029063">
    <property type="entry name" value="SAM-dependent_MTases_sf"/>
</dbReference>
<reference evidence="1 2" key="1">
    <citation type="submission" date="2019-09" db="EMBL/GenBank/DDBJ databases">
        <title>Goodfellowia gen. nov., a new genus of the Pseudonocardineae related to Actinoalloteichus, containing Goodfellowia coeruleoviolacea gen. nov., comb. nov. gen. nov., comb. nov.</title>
        <authorList>
            <person name="Labeda D."/>
        </authorList>
    </citation>
    <scope>NUCLEOTIDE SEQUENCE [LARGE SCALE GENOMIC DNA]</scope>
    <source>
        <strain evidence="1 2">AN110305</strain>
    </source>
</reference>
<dbReference type="AlphaFoldDB" id="A0A5B2XDY6"/>
<dbReference type="GO" id="GO:0032259">
    <property type="term" value="P:methylation"/>
    <property type="evidence" value="ECO:0007669"/>
    <property type="project" value="UniProtKB-KW"/>
</dbReference>
<dbReference type="SUPFAM" id="SSF53335">
    <property type="entry name" value="S-adenosyl-L-methionine-dependent methyltransferases"/>
    <property type="match status" value="1"/>
</dbReference>
<accession>A0A5B2XDY6</accession>
<dbReference type="RefSeq" id="WP_149850802.1">
    <property type="nucleotide sequence ID" value="NZ_VUOB01000030.1"/>
</dbReference>
<dbReference type="Pfam" id="PF13578">
    <property type="entry name" value="Methyltransf_24"/>
    <property type="match status" value="1"/>
</dbReference>
<organism evidence="1 2">
    <name type="scientific">Solihabitans fulvus</name>
    <dbReference type="NCBI Taxonomy" id="1892852"/>
    <lineage>
        <taxon>Bacteria</taxon>
        <taxon>Bacillati</taxon>
        <taxon>Actinomycetota</taxon>
        <taxon>Actinomycetes</taxon>
        <taxon>Pseudonocardiales</taxon>
        <taxon>Pseudonocardiaceae</taxon>
        <taxon>Solihabitans</taxon>
    </lineage>
</organism>
<dbReference type="Proteomes" id="UP000323454">
    <property type="component" value="Unassembled WGS sequence"/>
</dbReference>
<sequence>MQDLTTEFIRELYDKYRTDLLQVRAEQLALHDQGMRAQLDDIEAEVTYLLLREYRPGTVVEIGALHGWSTTWILRALRDNGVGQLHSYDLVDHARHNVPAELAEGRWTFVHGDVRDGARLPPDIDYLFMDAAHTAGFARWYLSAIMPTLAPGTPVSVHDVFHHAIALPFHEGAVVTRWLRDRGIGYFTASAPRSPDVNRELARHKESLGLVTPIHTGSDNPMIFFNTN</sequence>
<comment type="caution">
    <text evidence="1">The sequence shown here is derived from an EMBL/GenBank/DDBJ whole genome shotgun (WGS) entry which is preliminary data.</text>
</comment>
<keyword evidence="2" id="KW-1185">Reference proteome</keyword>
<dbReference type="EMBL" id="VUOB01000030">
    <property type="protein sequence ID" value="KAA2261171.1"/>
    <property type="molecule type" value="Genomic_DNA"/>
</dbReference>
<dbReference type="OrthoDB" id="9799672at2"/>
<gene>
    <name evidence="1" type="ORF">F0L68_18245</name>
</gene>
<dbReference type="Gene3D" id="3.40.50.150">
    <property type="entry name" value="Vaccinia Virus protein VP39"/>
    <property type="match status" value="1"/>
</dbReference>
<evidence type="ECO:0000313" key="1">
    <source>
        <dbReference type="EMBL" id="KAA2261171.1"/>
    </source>
</evidence>
<keyword evidence="1" id="KW-0808">Transferase</keyword>
<name>A0A5B2XDY6_9PSEU</name>
<keyword evidence="1" id="KW-0489">Methyltransferase</keyword>
<proteinExistence type="predicted"/>
<reference evidence="1 2" key="2">
    <citation type="submission" date="2019-09" db="EMBL/GenBank/DDBJ databases">
        <authorList>
            <person name="Jin C."/>
        </authorList>
    </citation>
    <scope>NUCLEOTIDE SEQUENCE [LARGE SCALE GENOMIC DNA]</scope>
    <source>
        <strain evidence="1 2">AN110305</strain>
    </source>
</reference>
<dbReference type="GO" id="GO:0008168">
    <property type="term" value="F:methyltransferase activity"/>
    <property type="evidence" value="ECO:0007669"/>
    <property type="project" value="UniProtKB-KW"/>
</dbReference>
<evidence type="ECO:0000313" key="2">
    <source>
        <dbReference type="Proteomes" id="UP000323454"/>
    </source>
</evidence>
<protein>
    <submittedName>
        <fullName evidence="1">Class I SAM-dependent methyltransferase</fullName>
    </submittedName>
</protein>